<dbReference type="AlphaFoldDB" id="A0A1M6DN90"/>
<proteinExistence type="predicted"/>
<organism evidence="1 2">
    <name type="scientific">Lutispora thermophila DSM 19022</name>
    <dbReference type="NCBI Taxonomy" id="1122184"/>
    <lineage>
        <taxon>Bacteria</taxon>
        <taxon>Bacillati</taxon>
        <taxon>Bacillota</taxon>
        <taxon>Clostridia</taxon>
        <taxon>Lutisporales</taxon>
        <taxon>Lutisporaceae</taxon>
        <taxon>Lutispora</taxon>
    </lineage>
</organism>
<evidence type="ECO:0000313" key="2">
    <source>
        <dbReference type="Proteomes" id="UP000184442"/>
    </source>
</evidence>
<name>A0A1M6DN90_9FIRM</name>
<gene>
    <name evidence="1" type="ORF">SAMN02745176_01187</name>
</gene>
<evidence type="ECO:0000313" key="1">
    <source>
        <dbReference type="EMBL" id="SHI74428.1"/>
    </source>
</evidence>
<dbReference type="EMBL" id="FQZS01000007">
    <property type="protein sequence ID" value="SHI74428.1"/>
    <property type="molecule type" value="Genomic_DNA"/>
</dbReference>
<protein>
    <submittedName>
        <fullName evidence="1">Uncharacterized protein</fullName>
    </submittedName>
</protein>
<keyword evidence="2" id="KW-1185">Reference proteome</keyword>
<dbReference type="STRING" id="1122184.SAMN02745176_01187"/>
<sequence>MHTTFYEKKIHIFDKDGIKTGETEVGESWDGILAFNKDNRLYVILQYREKNEKKTRIYCLRDSCRYMIFKKMQLKIKVK</sequence>
<accession>A0A1M6DN90</accession>
<reference evidence="1 2" key="1">
    <citation type="submission" date="2016-11" db="EMBL/GenBank/DDBJ databases">
        <authorList>
            <person name="Jaros S."/>
            <person name="Januszkiewicz K."/>
            <person name="Wedrychowicz H."/>
        </authorList>
    </citation>
    <scope>NUCLEOTIDE SEQUENCE [LARGE SCALE GENOMIC DNA]</scope>
    <source>
        <strain evidence="1 2">DSM 19022</strain>
    </source>
</reference>
<dbReference type="Proteomes" id="UP000184442">
    <property type="component" value="Unassembled WGS sequence"/>
</dbReference>